<evidence type="ECO:0000313" key="2">
    <source>
        <dbReference type="EMBL" id="MEX6429336.1"/>
    </source>
</evidence>
<evidence type="ECO:0000259" key="1">
    <source>
        <dbReference type="Pfam" id="PF03819"/>
    </source>
</evidence>
<dbReference type="CDD" id="cd11528">
    <property type="entry name" value="NTP-PPase_MazG_Nterm"/>
    <property type="match status" value="1"/>
</dbReference>
<comment type="caution">
    <text evidence="2">The sequence shown here is derived from an EMBL/GenBank/DDBJ whole genome shotgun (WGS) entry which is preliminary data.</text>
</comment>
<dbReference type="InterPro" id="IPR035996">
    <property type="entry name" value="4pyrrol_Methylase_sf"/>
</dbReference>
<protein>
    <submittedName>
        <fullName evidence="2">MazG nucleotide pyrophosphohydrolase domain-containing protein</fullName>
    </submittedName>
</protein>
<dbReference type="Pfam" id="PF03819">
    <property type="entry name" value="MazG"/>
    <property type="match status" value="1"/>
</dbReference>
<dbReference type="PANTHER" id="PTHR30522">
    <property type="entry name" value="NUCLEOSIDE TRIPHOSPHATE PYROPHOSPHOHYDROLASE"/>
    <property type="match status" value="1"/>
</dbReference>
<dbReference type="CDD" id="cd11723">
    <property type="entry name" value="YabN_N_like"/>
    <property type="match status" value="1"/>
</dbReference>
<organism evidence="2 3">
    <name type="scientific">Ferrimicrobium acidiphilum</name>
    <dbReference type="NCBI Taxonomy" id="121039"/>
    <lineage>
        <taxon>Bacteria</taxon>
        <taxon>Bacillati</taxon>
        <taxon>Actinomycetota</taxon>
        <taxon>Acidimicrobiia</taxon>
        <taxon>Acidimicrobiales</taxon>
        <taxon>Acidimicrobiaceae</taxon>
        <taxon>Ferrimicrobium</taxon>
    </lineage>
</organism>
<dbReference type="SUPFAM" id="SSF53790">
    <property type="entry name" value="Tetrapyrrole methylase"/>
    <property type="match status" value="1"/>
</dbReference>
<dbReference type="InterPro" id="IPR035013">
    <property type="entry name" value="YabN_N"/>
</dbReference>
<dbReference type="InterPro" id="IPR011551">
    <property type="entry name" value="NTP_PyrPHydrolase_MazG"/>
</dbReference>
<dbReference type="PANTHER" id="PTHR30522:SF0">
    <property type="entry name" value="NUCLEOSIDE TRIPHOSPHATE PYROPHOSPHOHYDROLASE"/>
    <property type="match status" value="1"/>
</dbReference>
<dbReference type="Gene3D" id="1.10.287.1080">
    <property type="entry name" value="MazG-like"/>
    <property type="match status" value="1"/>
</dbReference>
<sequence>MKSTIVIVGAGIATASPADLARVLAGCTTVLCRTLRHPGLAETLAAVMDPGGALLSCDDLYDRAQNFDELYPQIVARLRDLSAIPENDRIAYVVPGSPAVGERSVQLLLAQEDLNVEIGSGLGLIDYAALKLQQDPADGLMIVDALDLLNDLPAGGGSLFVLQCYDPMIARELVTAVKERGGRIRMLYHLGLQDEMILDVDEQSQVLQRCDHLTSLWITDLAPVAPELISLIQVVHRLRSECPWDAKQTHRSLARHLLEEAHEVIQAIDNLELAPASNDLLVGHLKEELGDLLLQVLMHAEIGHDVDDFDLESIARTLHEKLVRRHPHVFGDVRAGSANEVVTNWEAIKADERSGRVASPVPETLPAALRLQKAFRKATSLGHSPEELDKLLCGSQPARTFVGAALTALGQDVDLEEALRHAARELEHLDPQ</sequence>
<dbReference type="InterPro" id="IPR004518">
    <property type="entry name" value="MazG-like_dom"/>
</dbReference>
<evidence type="ECO:0000313" key="3">
    <source>
        <dbReference type="Proteomes" id="UP001560267"/>
    </source>
</evidence>
<name>A0ABV3Y198_9ACTN</name>
<accession>A0ABV3Y198</accession>
<proteinExistence type="predicted"/>
<gene>
    <name evidence="2" type="ORF">AB6A68_05720</name>
</gene>
<dbReference type="Proteomes" id="UP001560267">
    <property type="component" value="Unassembled WGS sequence"/>
</dbReference>
<reference evidence="2 3" key="1">
    <citation type="submission" date="2024-07" db="EMBL/GenBank/DDBJ databases">
        <title>Draft Genome Sequence of Ferrimicrobium acidiphilum Strain YE2023, Isolated from a Pulp of Bioleach Reactor.</title>
        <authorList>
            <person name="Elkina Y.A."/>
            <person name="Bulaeva A.G."/>
            <person name="Beletsky A.V."/>
            <person name="Mardanov A.V."/>
        </authorList>
    </citation>
    <scope>NUCLEOTIDE SEQUENCE [LARGE SCALE GENOMIC DNA]</scope>
    <source>
        <strain evidence="2 3">YE2023</strain>
    </source>
</reference>
<keyword evidence="3" id="KW-1185">Reference proteome</keyword>
<dbReference type="InterPro" id="IPR048015">
    <property type="entry name" value="NTP-PPase_MazG-like_N"/>
</dbReference>
<feature type="domain" description="NTP pyrophosphohydrolase MazG-like" evidence="1">
    <location>
        <begin position="248"/>
        <end position="330"/>
    </location>
</feature>
<dbReference type="SUPFAM" id="SSF101386">
    <property type="entry name" value="all-alpha NTP pyrophosphatases"/>
    <property type="match status" value="1"/>
</dbReference>
<dbReference type="RefSeq" id="WP_369084385.1">
    <property type="nucleotide sequence ID" value="NZ_JBFSHR010000014.1"/>
</dbReference>
<dbReference type="EMBL" id="JBFSHR010000014">
    <property type="protein sequence ID" value="MEX6429336.1"/>
    <property type="molecule type" value="Genomic_DNA"/>
</dbReference>